<proteinExistence type="predicted"/>
<evidence type="ECO:0000313" key="3">
    <source>
        <dbReference type="Proteomes" id="UP000005239"/>
    </source>
</evidence>
<evidence type="ECO:0000256" key="1">
    <source>
        <dbReference type="SAM" id="MobiDB-lite"/>
    </source>
</evidence>
<reference evidence="3" key="1">
    <citation type="journal article" date="2008" name="Nat. Genet.">
        <title>The Pristionchus pacificus genome provides a unique perspective on nematode lifestyle and parasitism.</title>
        <authorList>
            <person name="Dieterich C."/>
            <person name="Clifton S.W."/>
            <person name="Schuster L.N."/>
            <person name="Chinwalla A."/>
            <person name="Delehaunty K."/>
            <person name="Dinkelacker I."/>
            <person name="Fulton L."/>
            <person name="Fulton R."/>
            <person name="Godfrey J."/>
            <person name="Minx P."/>
            <person name="Mitreva M."/>
            <person name="Roeseler W."/>
            <person name="Tian H."/>
            <person name="Witte H."/>
            <person name="Yang S.P."/>
            <person name="Wilson R.K."/>
            <person name="Sommer R.J."/>
        </authorList>
    </citation>
    <scope>NUCLEOTIDE SEQUENCE [LARGE SCALE GENOMIC DNA]</scope>
    <source>
        <strain evidence="3">PS312</strain>
    </source>
</reference>
<feature type="region of interest" description="Disordered" evidence="1">
    <location>
        <begin position="147"/>
        <end position="167"/>
    </location>
</feature>
<organism evidence="2 3">
    <name type="scientific">Pristionchus pacificus</name>
    <name type="common">Parasitic nematode worm</name>
    <dbReference type="NCBI Taxonomy" id="54126"/>
    <lineage>
        <taxon>Eukaryota</taxon>
        <taxon>Metazoa</taxon>
        <taxon>Ecdysozoa</taxon>
        <taxon>Nematoda</taxon>
        <taxon>Chromadorea</taxon>
        <taxon>Rhabditida</taxon>
        <taxon>Rhabditina</taxon>
        <taxon>Diplogasteromorpha</taxon>
        <taxon>Diplogasteroidea</taxon>
        <taxon>Neodiplogasteridae</taxon>
        <taxon>Pristionchus</taxon>
    </lineage>
</organism>
<accession>A0A2A6CY55</accession>
<sequence length="167" mass="16249">PANPGEPYKSTAGPQSRHLLELTMKSSCLLAIAFVTLIAAEDSGALGGFPTSINGNLGVVGSGYGDMYGGKIKEGVYGVGGRVGGNVGLVGSAGLGRKRRQAAALNGASASAGAVASGPDAFSVAGAAAGTGSLSFGGWPGIPTVAPPSVPAATAKPCPKRRRRTAV</sequence>
<gene>
    <name evidence="2" type="primary">WBGene00274576</name>
</gene>
<reference evidence="2" key="2">
    <citation type="submission" date="2022-06" db="UniProtKB">
        <authorList>
            <consortium name="EnsemblMetazoa"/>
        </authorList>
    </citation>
    <scope>IDENTIFICATION</scope>
    <source>
        <strain evidence="2">PS312</strain>
    </source>
</reference>
<name>A0A2A6CY55_PRIPA</name>
<dbReference type="EnsemblMetazoa" id="PPA36207.1">
    <property type="protein sequence ID" value="PPA36207.1"/>
    <property type="gene ID" value="WBGene00274576"/>
</dbReference>
<keyword evidence="3" id="KW-1185">Reference proteome</keyword>
<evidence type="ECO:0000313" key="2">
    <source>
        <dbReference type="EnsemblMetazoa" id="PPA36207.1"/>
    </source>
</evidence>
<feature type="compositionally biased region" description="Basic residues" evidence="1">
    <location>
        <begin position="158"/>
        <end position="167"/>
    </location>
</feature>
<accession>A0A8R1YV72</accession>
<dbReference type="Proteomes" id="UP000005239">
    <property type="component" value="Unassembled WGS sequence"/>
</dbReference>
<protein>
    <submittedName>
        <fullName evidence="2">Uncharacterized protein</fullName>
    </submittedName>
</protein>
<dbReference type="AlphaFoldDB" id="A0A2A6CY55"/>